<keyword evidence="7" id="KW-0406">Ion transport</keyword>
<reference evidence="14" key="1">
    <citation type="journal article" date="2019" name="Toxins">
        <title>Detection of Abrin-Like and Prepropulchellin-Like Toxin Genes and Transcripts Using Whole Genome Sequencing and Full-Length Transcript Sequencing of Abrus precatorius.</title>
        <authorList>
            <person name="Hovde B.T."/>
            <person name="Daligault H.E."/>
            <person name="Hanschen E.R."/>
            <person name="Kunde Y.A."/>
            <person name="Johnson M.B."/>
            <person name="Starkenburg S.R."/>
            <person name="Johnson S.L."/>
        </authorList>
    </citation>
    <scope>NUCLEOTIDE SEQUENCE [LARGE SCALE GENOMIC DNA]</scope>
</reference>
<feature type="domain" description="Cation/H+ exchanger transmembrane" evidence="11">
    <location>
        <begin position="54"/>
        <end position="441"/>
    </location>
</feature>
<dbReference type="Gene3D" id="1.20.1530.20">
    <property type="match status" value="1"/>
</dbReference>
<feature type="transmembrane region" description="Helical" evidence="10">
    <location>
        <begin position="362"/>
        <end position="383"/>
    </location>
</feature>
<evidence type="ECO:0000313" key="14">
    <source>
        <dbReference type="Proteomes" id="UP000694853"/>
    </source>
</evidence>
<dbReference type="AlphaFoldDB" id="A0A8B8LLG3"/>
<name>A0A8B8LLG3_ABRPR</name>
<feature type="domain" description="Cation/H(+) antiporter C-terminal" evidence="13">
    <location>
        <begin position="638"/>
        <end position="786"/>
    </location>
</feature>
<dbReference type="InterPro" id="IPR006153">
    <property type="entry name" value="Cation/H_exchanger_TM"/>
</dbReference>
<dbReference type="Pfam" id="PF23256">
    <property type="entry name" value="CHX17_2nd"/>
    <property type="match status" value="1"/>
</dbReference>
<dbReference type="GO" id="GO:0012505">
    <property type="term" value="C:endomembrane system"/>
    <property type="evidence" value="ECO:0007669"/>
    <property type="project" value="TreeGrafter"/>
</dbReference>
<comment type="subcellular location">
    <subcellularLocation>
        <location evidence="1">Membrane</location>
        <topology evidence="1">Multi-pass membrane protein</topology>
    </subcellularLocation>
</comment>
<dbReference type="GO" id="GO:0006813">
    <property type="term" value="P:potassium ion transport"/>
    <property type="evidence" value="ECO:0007669"/>
    <property type="project" value="UniProtKB-KW"/>
</dbReference>
<gene>
    <name evidence="15" type="primary">LOC113866613</name>
</gene>
<keyword evidence="6 10" id="KW-1133">Transmembrane helix</keyword>
<feature type="transmembrane region" description="Helical" evidence="10">
    <location>
        <begin position="206"/>
        <end position="227"/>
    </location>
</feature>
<keyword evidence="8 10" id="KW-0472">Membrane</keyword>
<dbReference type="GO" id="GO:0006885">
    <property type="term" value="P:regulation of pH"/>
    <property type="evidence" value="ECO:0007669"/>
    <property type="project" value="TreeGrafter"/>
</dbReference>
<feature type="transmembrane region" description="Helical" evidence="10">
    <location>
        <begin position="169"/>
        <end position="194"/>
    </location>
</feature>
<feature type="transmembrane region" description="Helical" evidence="10">
    <location>
        <begin position="233"/>
        <end position="251"/>
    </location>
</feature>
<feature type="transmembrane region" description="Helical" evidence="10">
    <location>
        <begin position="43"/>
        <end position="62"/>
    </location>
</feature>
<protein>
    <submittedName>
        <fullName evidence="15">Cation/H(+) antiporter 4-like</fullName>
    </submittedName>
</protein>
<evidence type="ECO:0000256" key="7">
    <source>
        <dbReference type="ARBA" id="ARBA00023065"/>
    </source>
</evidence>
<evidence type="ECO:0000256" key="9">
    <source>
        <dbReference type="ARBA" id="ARBA00038341"/>
    </source>
</evidence>
<dbReference type="GeneID" id="113866613"/>
<dbReference type="RefSeq" id="XP_027357231.1">
    <property type="nucleotide sequence ID" value="XM_027501430.1"/>
</dbReference>
<evidence type="ECO:0000256" key="3">
    <source>
        <dbReference type="ARBA" id="ARBA00022538"/>
    </source>
</evidence>
<evidence type="ECO:0000256" key="4">
    <source>
        <dbReference type="ARBA" id="ARBA00022692"/>
    </source>
</evidence>
<evidence type="ECO:0000256" key="10">
    <source>
        <dbReference type="SAM" id="Phobius"/>
    </source>
</evidence>
<keyword evidence="14" id="KW-1185">Reference proteome</keyword>
<dbReference type="Pfam" id="PF23259">
    <property type="entry name" value="CHX17_C"/>
    <property type="match status" value="1"/>
</dbReference>
<proteinExistence type="inferred from homology"/>
<evidence type="ECO:0000259" key="13">
    <source>
        <dbReference type="Pfam" id="PF23259"/>
    </source>
</evidence>
<dbReference type="OrthoDB" id="1938353at2759"/>
<feature type="transmembrane region" description="Helical" evidence="10">
    <location>
        <begin position="321"/>
        <end position="341"/>
    </location>
</feature>
<dbReference type="Proteomes" id="UP000694853">
    <property type="component" value="Unplaced"/>
</dbReference>
<evidence type="ECO:0000256" key="2">
    <source>
        <dbReference type="ARBA" id="ARBA00022448"/>
    </source>
</evidence>
<keyword evidence="5" id="KW-0630">Potassium</keyword>
<dbReference type="KEGG" id="aprc:113866613"/>
<dbReference type="InterPro" id="IPR057291">
    <property type="entry name" value="CHX17_2nd"/>
</dbReference>
<keyword evidence="2" id="KW-0813">Transport</keyword>
<comment type="similarity">
    <text evidence="9">Belongs to the monovalent cation:proton antiporter 2 (CPA2) transporter (TC 2.A.37) family. CHX (TC 2.A.37.4) subfamily.</text>
</comment>
<evidence type="ECO:0000259" key="12">
    <source>
        <dbReference type="Pfam" id="PF23256"/>
    </source>
</evidence>
<evidence type="ECO:0000259" key="11">
    <source>
        <dbReference type="Pfam" id="PF00999"/>
    </source>
</evidence>
<feature type="domain" description="Cation/H(+) antiporter central" evidence="12">
    <location>
        <begin position="500"/>
        <end position="624"/>
    </location>
</feature>
<evidence type="ECO:0000256" key="1">
    <source>
        <dbReference type="ARBA" id="ARBA00004141"/>
    </source>
</evidence>
<dbReference type="InterPro" id="IPR050794">
    <property type="entry name" value="CPA2_transporter"/>
</dbReference>
<dbReference type="Pfam" id="PF00999">
    <property type="entry name" value="Na_H_Exchanger"/>
    <property type="match status" value="1"/>
</dbReference>
<keyword evidence="4 10" id="KW-0812">Transmembrane</keyword>
<dbReference type="GO" id="GO:1902600">
    <property type="term" value="P:proton transmembrane transport"/>
    <property type="evidence" value="ECO:0007669"/>
    <property type="project" value="InterPro"/>
</dbReference>
<dbReference type="InterPro" id="IPR057290">
    <property type="entry name" value="CHX17_C"/>
</dbReference>
<feature type="transmembrane region" description="Helical" evidence="10">
    <location>
        <begin position="422"/>
        <end position="441"/>
    </location>
</feature>
<evidence type="ECO:0000256" key="5">
    <source>
        <dbReference type="ARBA" id="ARBA00022958"/>
    </source>
</evidence>
<evidence type="ECO:0000256" key="6">
    <source>
        <dbReference type="ARBA" id="ARBA00022989"/>
    </source>
</evidence>
<dbReference type="GO" id="GO:0016020">
    <property type="term" value="C:membrane"/>
    <property type="evidence" value="ECO:0007669"/>
    <property type="project" value="UniProtKB-SubCell"/>
</dbReference>
<sequence length="792" mass="89060">MSTEGNEKIFYFRSCTYLPPRVNSEKLWSNLRGLPSENALPMLQMQMCLIFFATFFFHLFLGRLGIPKFTSMSIVGIIFATTFNEIWAERRKKLFFFDSQANLGLLSAFGYMLFLFYIGVKTDMSVVHRSRRTATNIGSIAIVAPFLCGVAFVHFHSRKYLDLAQQTKLLVISGLFSMTPFPVISSVLSDLKILNSELGRLGQSSALVAEIFNVFMISILAFTKIIYQSPSSAWIYLTAAILFMLSVIFIIRPAMFWIIKQTPEGSSVSDHYVYCVLIMALLSSYATHRFGFFALFGPFILGLAIPEGPPLGTAIIKKIDTFVNGILMPIFVTTCAMRIDLRDFMNWRDKVDGKVDDFMVQTVVVIIVTSLVKIIACTLPPLYRSMPLNDAISLSLIMNCKGIVEMAGYSVVRDVMGVPDNVFALVMMCIIVNATVTPMILSNLYDPMKKYTGYTKRNILDLKSNTEFRVLACIHRPDNIPSTINLLEATYPAKEEPVCAYVLQLIELIGRASPIFICHQLQKKRNDSISFMAEKLIDAFQNFEQEFKDALVVNTFTAISPAEMMYDDICTLALNKFTSLIVLPFHKKWSSDGSSTELEDESLRELNFCVMERAPCSVGILIEKAQMTHIFSPETPYTVCLLFIGGKDDREAFFFAKRMTKNPHVRLTVVRFLASKNNESNSEIKDWQTVLDTRILDDIKMTNKVGDAYVKYIEKVVEDGPETALVIRSLASKYDLIIVGRQLGVETPQTSGLLQWSEYPELGVLGDLLASTDAAGKASIFVIQQQRTANDV</sequence>
<dbReference type="PANTHER" id="PTHR32468">
    <property type="entry name" value="CATION/H + ANTIPORTER"/>
    <property type="match status" value="1"/>
</dbReference>
<organism evidence="14 15">
    <name type="scientific">Abrus precatorius</name>
    <name type="common">Indian licorice</name>
    <name type="synonym">Glycine abrus</name>
    <dbReference type="NCBI Taxonomy" id="3816"/>
    <lineage>
        <taxon>Eukaryota</taxon>
        <taxon>Viridiplantae</taxon>
        <taxon>Streptophyta</taxon>
        <taxon>Embryophyta</taxon>
        <taxon>Tracheophyta</taxon>
        <taxon>Spermatophyta</taxon>
        <taxon>Magnoliopsida</taxon>
        <taxon>eudicotyledons</taxon>
        <taxon>Gunneridae</taxon>
        <taxon>Pentapetalae</taxon>
        <taxon>rosids</taxon>
        <taxon>fabids</taxon>
        <taxon>Fabales</taxon>
        <taxon>Fabaceae</taxon>
        <taxon>Papilionoideae</taxon>
        <taxon>50 kb inversion clade</taxon>
        <taxon>NPAAA clade</taxon>
        <taxon>indigoferoid/millettioid clade</taxon>
        <taxon>Abreae</taxon>
        <taxon>Abrus</taxon>
    </lineage>
</organism>
<feature type="transmembrane region" description="Helical" evidence="10">
    <location>
        <begin position="100"/>
        <end position="120"/>
    </location>
</feature>
<feature type="transmembrane region" description="Helical" evidence="10">
    <location>
        <begin position="140"/>
        <end position="157"/>
    </location>
</feature>
<reference evidence="15" key="2">
    <citation type="submission" date="2025-08" db="UniProtKB">
        <authorList>
            <consortium name="RefSeq"/>
        </authorList>
    </citation>
    <scope>IDENTIFICATION</scope>
    <source>
        <tissue evidence="15">Young leaves</tissue>
    </source>
</reference>
<keyword evidence="3" id="KW-0633">Potassium transport</keyword>
<dbReference type="InterPro" id="IPR038770">
    <property type="entry name" value="Na+/solute_symporter_sf"/>
</dbReference>
<accession>A0A8B8LLG3</accession>
<evidence type="ECO:0000256" key="8">
    <source>
        <dbReference type="ARBA" id="ARBA00023136"/>
    </source>
</evidence>
<feature type="transmembrane region" description="Helical" evidence="10">
    <location>
        <begin position="272"/>
        <end position="301"/>
    </location>
</feature>
<evidence type="ECO:0000313" key="15">
    <source>
        <dbReference type="RefSeq" id="XP_027357231.1"/>
    </source>
</evidence>
<dbReference type="PANTHER" id="PTHR32468:SF17">
    <property type="entry name" value="CATION_H(+) ANTIPORTER 4"/>
    <property type="match status" value="1"/>
</dbReference>
<dbReference type="GO" id="GO:0015297">
    <property type="term" value="F:antiporter activity"/>
    <property type="evidence" value="ECO:0007669"/>
    <property type="project" value="InterPro"/>
</dbReference>
<feature type="transmembrane region" description="Helical" evidence="10">
    <location>
        <begin position="69"/>
        <end position="88"/>
    </location>
</feature>